<accession>A0A261Y5I1</accession>
<evidence type="ECO:0000256" key="3">
    <source>
        <dbReference type="ARBA" id="ARBA00022679"/>
    </source>
</evidence>
<keyword evidence="6" id="KW-0067">ATP-binding</keyword>
<evidence type="ECO:0000256" key="1">
    <source>
        <dbReference type="ARBA" id="ARBA00012513"/>
    </source>
</evidence>
<keyword evidence="11" id="KW-0812">Transmembrane</keyword>
<evidence type="ECO:0000256" key="10">
    <source>
        <dbReference type="SAM" id="MobiDB-lite"/>
    </source>
</evidence>
<comment type="catalytic activity">
    <reaction evidence="9">
        <text>L-seryl-[protein] + ATP = O-phospho-L-seryl-[protein] + ADP + H(+)</text>
        <dbReference type="Rhea" id="RHEA:17989"/>
        <dbReference type="Rhea" id="RHEA-COMP:9863"/>
        <dbReference type="Rhea" id="RHEA-COMP:11604"/>
        <dbReference type="ChEBI" id="CHEBI:15378"/>
        <dbReference type="ChEBI" id="CHEBI:29999"/>
        <dbReference type="ChEBI" id="CHEBI:30616"/>
        <dbReference type="ChEBI" id="CHEBI:83421"/>
        <dbReference type="ChEBI" id="CHEBI:456216"/>
        <dbReference type="EC" id="2.7.11.1"/>
    </reaction>
</comment>
<feature type="compositionally biased region" description="Polar residues" evidence="10">
    <location>
        <begin position="615"/>
        <end position="626"/>
    </location>
</feature>
<evidence type="ECO:0000259" key="12">
    <source>
        <dbReference type="PROSITE" id="PS50011"/>
    </source>
</evidence>
<dbReference type="InterPro" id="IPR000719">
    <property type="entry name" value="Prot_kinase_dom"/>
</dbReference>
<dbReference type="Gene3D" id="3.30.200.20">
    <property type="entry name" value="Phosphorylase Kinase, domain 1"/>
    <property type="match status" value="1"/>
</dbReference>
<dbReference type="InterPro" id="IPR050339">
    <property type="entry name" value="CC_SR_Kinase"/>
</dbReference>
<protein>
    <recommendedName>
        <fullName evidence="1">non-specific serine/threonine protein kinase</fullName>
        <ecNumber evidence="1">2.7.11.1</ecNumber>
    </recommendedName>
</protein>
<feature type="region of interest" description="Disordered" evidence="10">
    <location>
        <begin position="465"/>
        <end position="487"/>
    </location>
</feature>
<proteinExistence type="inferred from homology"/>
<keyword evidence="4" id="KW-0547">Nucleotide-binding</keyword>
<reference evidence="13 14" key="1">
    <citation type="journal article" date="2017" name="Mycologia">
        <title>Bifiguratus adelaidae, gen. et sp. nov., a new member of Mucoromycotina in endophytic and soil-dwelling habitats.</title>
        <authorList>
            <person name="Torres-Cruz T.J."/>
            <person name="Billingsley Tobias T.L."/>
            <person name="Almatruk M."/>
            <person name="Hesse C."/>
            <person name="Kuske C.R."/>
            <person name="Desiro A."/>
            <person name="Benucci G.M."/>
            <person name="Bonito G."/>
            <person name="Stajich J.E."/>
            <person name="Dunlap C."/>
            <person name="Arnold A.E."/>
            <person name="Porras-Alfaro A."/>
        </authorList>
    </citation>
    <scope>NUCLEOTIDE SEQUENCE [LARGE SCALE GENOMIC DNA]</scope>
    <source>
        <strain evidence="13 14">AZ0501</strain>
    </source>
</reference>
<dbReference type="PROSITE" id="PS00108">
    <property type="entry name" value="PROTEIN_KINASE_ST"/>
    <property type="match status" value="1"/>
</dbReference>
<dbReference type="GO" id="GO:0005737">
    <property type="term" value="C:cytoplasm"/>
    <property type="evidence" value="ECO:0007669"/>
    <property type="project" value="TreeGrafter"/>
</dbReference>
<gene>
    <name evidence="13" type="ORF">BZG36_00883</name>
</gene>
<sequence length="984" mass="109760">MQPKRRKSEKHAEDSGQDKGEANQLQARNGRANTDAGVSGKEQTLALSSRTATRPYNISHIYSPSAFEPSPDSPRRTVQYYTTSRSSDGRKRDIAARAQHFLPAPEPSLSSSTFPSTGQPDPINNSNLNRKSRSRSVGDVNGTVTNHLLRGPLALENGETDLDPTHLHTEIVPYVREWRIILRNDRQGEVVLFNPANRSIAIQRSSNSEPEPTSLSGRAVCEMCHRPLPVYDNSHGDVPTYMDQNYFRLLASATQTPNTSRPASPTSDRTLNDAIPRQFGAFGSTEQAESPSSFPSTSNLPSAAPIHLNVDAFNQGYYAKFFMEVEKLGKGFRGSVFLCQHVLDDVPLGQYAVKKVAVGDNHTWLVRMLREVHLLERLHHPNIVDYKHAWLENHRLSLWGPEVPCLFILMECANGGNLEEYIEGGDSPDQGLTCRQPDLDAPSQDSKARKMSAKERKKMLRAKIAQTEHDQEIREHPELEDQQKEKLNKPRKQLSLEEIWSIFLDTCQGLAHLHRHNIAHRDLKPPNLLLYYDDLDKRSTSVLDGEVVDETVDGLHRKRRRGIPRVLISDFGECEVLDEKTERDRTGATGTLEFMAPELVTLDTRAKGSSPSSSAHTSGLDTTESMRLSDKSRKAIDYSPKSDMWSLGMILYYLCYSQLPYKHIYDVDLLKREILDFGGFQDTDATTSITQTIIDQAPPRPDIPTMMKELIRLLLSKNPNKRPSCEEILSKVEAMSRGGLVGVTLNRRRGSHVLGEGGSVRQHDVFPPTNSSSDKRMDFAHGSDGFVSQGITVIEPTPNSTPKRSLDLDADDIADPILDPDNANESISAIDGMRKRQRTIPNDIDGILHHPQALSLPKLLESQPVHAVDQHHPVDNFTKAVFFLVRIGRTLLNAEAANICDSILQEGDWKSLLKTIGCILKVASCTVPCYPYAPKPNILFLVLLLAILDLRSNRKITSLLLVLLHVGILSFYLRSGRGGMCAIA</sequence>
<feature type="region of interest" description="Disordered" evidence="10">
    <location>
        <begin position="752"/>
        <end position="774"/>
    </location>
</feature>
<evidence type="ECO:0000256" key="5">
    <source>
        <dbReference type="ARBA" id="ARBA00022777"/>
    </source>
</evidence>
<feature type="compositionally biased region" description="Polar residues" evidence="10">
    <location>
        <begin position="108"/>
        <end position="123"/>
    </location>
</feature>
<dbReference type="OrthoDB" id="1405469at2759"/>
<evidence type="ECO:0000256" key="2">
    <source>
        <dbReference type="ARBA" id="ARBA00022527"/>
    </source>
</evidence>
<evidence type="ECO:0000256" key="7">
    <source>
        <dbReference type="ARBA" id="ARBA00037982"/>
    </source>
</evidence>
<keyword evidence="11" id="KW-1133">Transmembrane helix</keyword>
<dbReference type="InterPro" id="IPR008271">
    <property type="entry name" value="Ser/Thr_kinase_AS"/>
</dbReference>
<feature type="region of interest" description="Disordered" evidence="10">
    <location>
        <begin position="1"/>
        <end position="144"/>
    </location>
</feature>
<keyword evidence="11" id="KW-0472">Membrane</keyword>
<dbReference type="PANTHER" id="PTHR11042:SF138">
    <property type="entry name" value="SERINE_THREONINE-PROTEIN KINASE IKS1-RELATED"/>
    <property type="match status" value="1"/>
</dbReference>
<dbReference type="Pfam" id="PF00069">
    <property type="entry name" value="Pkinase"/>
    <property type="match status" value="2"/>
</dbReference>
<evidence type="ECO:0000256" key="11">
    <source>
        <dbReference type="SAM" id="Phobius"/>
    </source>
</evidence>
<dbReference type="SUPFAM" id="SSF56112">
    <property type="entry name" value="Protein kinase-like (PK-like)"/>
    <property type="match status" value="1"/>
</dbReference>
<evidence type="ECO:0000313" key="14">
    <source>
        <dbReference type="Proteomes" id="UP000242875"/>
    </source>
</evidence>
<dbReference type="InterPro" id="IPR011009">
    <property type="entry name" value="Kinase-like_dom_sf"/>
</dbReference>
<dbReference type="GO" id="GO:0005524">
    <property type="term" value="F:ATP binding"/>
    <property type="evidence" value="ECO:0007669"/>
    <property type="project" value="UniProtKB-KW"/>
</dbReference>
<dbReference type="Gene3D" id="1.10.510.10">
    <property type="entry name" value="Transferase(Phosphotransferase) domain 1"/>
    <property type="match status" value="1"/>
</dbReference>
<feature type="compositionally biased region" description="Basic and acidic residues" evidence="10">
    <location>
        <begin position="10"/>
        <end position="21"/>
    </location>
</feature>
<dbReference type="EC" id="2.7.11.1" evidence="1"/>
<evidence type="ECO:0000256" key="8">
    <source>
        <dbReference type="ARBA" id="ARBA00047899"/>
    </source>
</evidence>
<feature type="compositionally biased region" description="Polar residues" evidence="10">
    <location>
        <begin position="41"/>
        <end position="62"/>
    </location>
</feature>
<dbReference type="GO" id="GO:0005634">
    <property type="term" value="C:nucleus"/>
    <property type="evidence" value="ECO:0007669"/>
    <property type="project" value="TreeGrafter"/>
</dbReference>
<evidence type="ECO:0000313" key="13">
    <source>
        <dbReference type="EMBL" id="OZJ05851.1"/>
    </source>
</evidence>
<organism evidence="13 14">
    <name type="scientific">Bifiguratus adelaidae</name>
    <dbReference type="NCBI Taxonomy" id="1938954"/>
    <lineage>
        <taxon>Eukaryota</taxon>
        <taxon>Fungi</taxon>
        <taxon>Fungi incertae sedis</taxon>
        <taxon>Mucoromycota</taxon>
        <taxon>Mucoromycotina</taxon>
        <taxon>Endogonomycetes</taxon>
        <taxon>Endogonales</taxon>
        <taxon>Endogonales incertae sedis</taxon>
        <taxon>Bifiguratus</taxon>
    </lineage>
</organism>
<dbReference type="PANTHER" id="PTHR11042">
    <property type="entry name" value="EUKARYOTIC TRANSLATION INITIATION FACTOR 2-ALPHA KINASE EIF2-ALPHA KINASE -RELATED"/>
    <property type="match status" value="1"/>
</dbReference>
<dbReference type="SMART" id="SM00220">
    <property type="entry name" value="S_TKc"/>
    <property type="match status" value="1"/>
</dbReference>
<comment type="caution">
    <text evidence="13">The sequence shown here is derived from an EMBL/GenBank/DDBJ whole genome shotgun (WGS) entry which is preliminary data.</text>
</comment>
<comment type="catalytic activity">
    <reaction evidence="8">
        <text>L-threonyl-[protein] + ATP = O-phospho-L-threonyl-[protein] + ADP + H(+)</text>
        <dbReference type="Rhea" id="RHEA:46608"/>
        <dbReference type="Rhea" id="RHEA-COMP:11060"/>
        <dbReference type="Rhea" id="RHEA-COMP:11605"/>
        <dbReference type="ChEBI" id="CHEBI:15378"/>
        <dbReference type="ChEBI" id="CHEBI:30013"/>
        <dbReference type="ChEBI" id="CHEBI:30616"/>
        <dbReference type="ChEBI" id="CHEBI:61977"/>
        <dbReference type="ChEBI" id="CHEBI:456216"/>
        <dbReference type="EC" id="2.7.11.1"/>
    </reaction>
</comment>
<keyword evidence="2" id="KW-0723">Serine/threonine-protein kinase</keyword>
<feature type="region of interest" description="Disordered" evidence="10">
    <location>
        <begin position="426"/>
        <end position="450"/>
    </location>
</feature>
<dbReference type="GO" id="GO:0004674">
    <property type="term" value="F:protein serine/threonine kinase activity"/>
    <property type="evidence" value="ECO:0007669"/>
    <property type="project" value="UniProtKB-KW"/>
</dbReference>
<dbReference type="AlphaFoldDB" id="A0A261Y5I1"/>
<evidence type="ECO:0000256" key="9">
    <source>
        <dbReference type="ARBA" id="ARBA00048679"/>
    </source>
</evidence>
<feature type="region of interest" description="Disordered" evidence="10">
    <location>
        <begin position="604"/>
        <end position="626"/>
    </location>
</feature>
<dbReference type="FunFam" id="3.30.200.20:FF:000306">
    <property type="entry name" value="IKS protein kinase"/>
    <property type="match status" value="1"/>
</dbReference>
<feature type="domain" description="Protein kinase" evidence="12">
    <location>
        <begin position="322"/>
        <end position="735"/>
    </location>
</feature>
<dbReference type="PROSITE" id="PS50011">
    <property type="entry name" value="PROTEIN_KINASE_DOM"/>
    <property type="match status" value="1"/>
</dbReference>
<keyword evidence="5" id="KW-0418">Kinase</keyword>
<evidence type="ECO:0000256" key="4">
    <source>
        <dbReference type="ARBA" id="ARBA00022741"/>
    </source>
</evidence>
<evidence type="ECO:0000256" key="6">
    <source>
        <dbReference type="ARBA" id="ARBA00022840"/>
    </source>
</evidence>
<keyword evidence="14" id="KW-1185">Reference proteome</keyword>
<dbReference type="EMBL" id="MVBO01000009">
    <property type="protein sequence ID" value="OZJ05851.1"/>
    <property type="molecule type" value="Genomic_DNA"/>
</dbReference>
<comment type="similarity">
    <text evidence="7">Belongs to the protein kinase superfamily. Ser/Thr protein kinase family. GCN2 subfamily.</text>
</comment>
<feature type="compositionally biased region" description="Basic and acidic residues" evidence="10">
    <location>
        <begin position="466"/>
        <end position="487"/>
    </location>
</feature>
<name>A0A261Y5I1_9FUNG</name>
<keyword evidence="3" id="KW-0808">Transferase</keyword>
<feature type="transmembrane region" description="Helical" evidence="11">
    <location>
        <begin position="956"/>
        <end position="973"/>
    </location>
</feature>
<dbReference type="Proteomes" id="UP000242875">
    <property type="component" value="Unassembled WGS sequence"/>
</dbReference>